<reference evidence="1" key="2">
    <citation type="submission" date="2025-09" db="UniProtKB">
        <authorList>
            <consortium name="EnsemblPlants"/>
        </authorList>
    </citation>
    <scope>IDENTIFICATION</scope>
</reference>
<keyword evidence="2" id="KW-1185">Reference proteome</keyword>
<proteinExistence type="predicted"/>
<protein>
    <submittedName>
        <fullName evidence="1">Uncharacterized protein</fullName>
    </submittedName>
</protein>
<organism evidence="1 2">
    <name type="scientific">Avena sativa</name>
    <name type="common">Oat</name>
    <dbReference type="NCBI Taxonomy" id="4498"/>
    <lineage>
        <taxon>Eukaryota</taxon>
        <taxon>Viridiplantae</taxon>
        <taxon>Streptophyta</taxon>
        <taxon>Embryophyta</taxon>
        <taxon>Tracheophyta</taxon>
        <taxon>Spermatophyta</taxon>
        <taxon>Magnoliopsida</taxon>
        <taxon>Liliopsida</taxon>
        <taxon>Poales</taxon>
        <taxon>Poaceae</taxon>
        <taxon>BOP clade</taxon>
        <taxon>Pooideae</taxon>
        <taxon>Poodae</taxon>
        <taxon>Poeae</taxon>
        <taxon>Poeae Chloroplast Group 1 (Aveneae type)</taxon>
        <taxon>Aveninae</taxon>
        <taxon>Avena</taxon>
    </lineage>
</organism>
<accession>A0ACD5UZ81</accession>
<sequence length="112" mass="13381">MADDDEGLLPAYIEEDEEEAAASKQQRRQNSKRKKPRERMPWEFGTPEEEAKAEVRRALEDELIVYDPKTDTSCFTRVWFLDRTIFDLDEEKRRSDSDWPNKGNCFSWRSFL</sequence>
<dbReference type="EnsemblPlants" id="AVESA.00010b.r2.2DG0333260.1">
    <property type="protein sequence ID" value="AVESA.00010b.r2.2DG0333260.1.CDS"/>
    <property type="gene ID" value="AVESA.00010b.r2.2DG0333260"/>
</dbReference>
<name>A0ACD5UZ81_AVESA</name>
<evidence type="ECO:0000313" key="1">
    <source>
        <dbReference type="EnsemblPlants" id="AVESA.00010b.r2.2DG0333260.1.CDS"/>
    </source>
</evidence>
<dbReference type="Proteomes" id="UP001732700">
    <property type="component" value="Chromosome 2D"/>
</dbReference>
<reference evidence="1" key="1">
    <citation type="submission" date="2021-05" db="EMBL/GenBank/DDBJ databases">
        <authorList>
            <person name="Scholz U."/>
            <person name="Mascher M."/>
            <person name="Fiebig A."/>
        </authorList>
    </citation>
    <scope>NUCLEOTIDE SEQUENCE [LARGE SCALE GENOMIC DNA]</scope>
</reference>
<evidence type="ECO:0000313" key="2">
    <source>
        <dbReference type="Proteomes" id="UP001732700"/>
    </source>
</evidence>